<dbReference type="InterPro" id="IPR029045">
    <property type="entry name" value="ClpP/crotonase-like_dom_sf"/>
</dbReference>
<dbReference type="FunFam" id="3.90.226.10:FF:000084">
    <property type="entry name" value="Enoyl-CoA delta isomerase 2, mitochondrial"/>
    <property type="match status" value="1"/>
</dbReference>
<dbReference type="InterPro" id="IPR014352">
    <property type="entry name" value="FERM/acyl-CoA-bd_prot_sf"/>
</dbReference>
<dbReference type="GO" id="GO:0004165">
    <property type="term" value="F:delta(3)-delta(2)-enoyl-CoA isomerase activity"/>
    <property type="evidence" value="ECO:0007669"/>
    <property type="project" value="UniProtKB-ARBA"/>
</dbReference>
<comment type="subcellular location">
    <subcellularLocation>
        <location evidence="1">Peroxisome</location>
    </subcellularLocation>
</comment>
<dbReference type="PRINTS" id="PR00689">
    <property type="entry name" value="ACOABINDINGP"/>
</dbReference>
<keyword evidence="2" id="KW-0576">Peroxisome</keyword>
<accession>T2MHM3</accession>
<dbReference type="Pfam" id="PF00378">
    <property type="entry name" value="ECH_1"/>
    <property type="match status" value="1"/>
</dbReference>
<name>T2MHM3_HYDVU</name>
<dbReference type="InterPro" id="IPR022408">
    <property type="entry name" value="Acyl-CoA-binding_prot_CS"/>
</dbReference>
<dbReference type="Gene3D" id="3.90.226.10">
    <property type="entry name" value="2-enoyl-CoA Hydratase, Chain A, domain 1"/>
    <property type="match status" value="1"/>
</dbReference>
<organism evidence="5">
    <name type="scientific">Hydra vulgaris</name>
    <name type="common">Hydra</name>
    <name type="synonym">Hydra attenuata</name>
    <dbReference type="NCBI Taxonomy" id="6087"/>
    <lineage>
        <taxon>Eukaryota</taxon>
        <taxon>Metazoa</taxon>
        <taxon>Cnidaria</taxon>
        <taxon>Hydrozoa</taxon>
        <taxon>Hydroidolina</taxon>
        <taxon>Anthoathecata</taxon>
        <taxon>Aplanulata</taxon>
        <taxon>Hydridae</taxon>
        <taxon>Hydra</taxon>
    </lineage>
</organism>
<dbReference type="InterPro" id="IPR035984">
    <property type="entry name" value="Acyl-CoA-binding_sf"/>
</dbReference>
<protein>
    <submittedName>
        <fullName evidence="5">Enoyl-CoA delta isomerase 2,mitochondrial</fullName>
    </submittedName>
</protein>
<dbReference type="PROSITE" id="PS51228">
    <property type="entry name" value="ACB_2"/>
    <property type="match status" value="1"/>
</dbReference>
<dbReference type="InterPro" id="IPR000582">
    <property type="entry name" value="Acyl-CoA-binding_protein"/>
</dbReference>
<dbReference type="PROSITE" id="PS00880">
    <property type="entry name" value="ACB_1"/>
    <property type="match status" value="1"/>
</dbReference>
<sequence>ELKSIIFCFVPGTDKSFIMYRFLKINHQVLTRQVILIRSPLSFSNYYSTMDEAKKRVALLKEDPGNDAKLKLYGLFKQATEGKCTTKKPGMFDFVAQAKWNAWNELGNLSKEEAEKQYISFVDSLVGPVNANLANEHTENSTTKKEPTSDSIIITKEMGICTIKFNRPKKYNALTIEMYNIVTDTLNEAAKDPSINLVVITGEGDYYCSGNDLSNFANIPDGGAKKLASDSRKLLKGFVESFINFPKLLVCSVNGPAVGISVTLLGLADLVYAVENATFQTPFTTLGQSPEGCSSHTFPKIMGYAKANEMLLAGKKLTAREAFDRGLISEVIPRAEFDKTVQEKIKHLATLPNKSILYSKALNRNREKETLLKVNDEECVRLEERWLSDECMNAVMQFLSKKSKM</sequence>
<evidence type="ECO:0000259" key="4">
    <source>
        <dbReference type="PROSITE" id="PS51228"/>
    </source>
</evidence>
<evidence type="ECO:0000256" key="1">
    <source>
        <dbReference type="ARBA" id="ARBA00004275"/>
    </source>
</evidence>
<dbReference type="InterPro" id="IPR001753">
    <property type="entry name" value="Enoyl-CoA_hydra/iso"/>
</dbReference>
<dbReference type="EMBL" id="HAAD01005546">
    <property type="protein sequence ID" value="CDG71778.1"/>
    <property type="molecule type" value="mRNA"/>
</dbReference>
<evidence type="ECO:0000313" key="5">
    <source>
        <dbReference type="EMBL" id="CDG71778.1"/>
    </source>
</evidence>
<feature type="non-terminal residue" evidence="5">
    <location>
        <position position="1"/>
    </location>
</feature>
<dbReference type="PANTHER" id="PTHR43684">
    <property type="match status" value="1"/>
</dbReference>
<keyword evidence="3 5" id="KW-0413">Isomerase</keyword>
<dbReference type="SUPFAM" id="SSF52096">
    <property type="entry name" value="ClpP/crotonase"/>
    <property type="match status" value="1"/>
</dbReference>
<dbReference type="GO" id="GO:0005777">
    <property type="term" value="C:peroxisome"/>
    <property type="evidence" value="ECO:0007669"/>
    <property type="project" value="UniProtKB-SubCell"/>
</dbReference>
<dbReference type="CDD" id="cd06558">
    <property type="entry name" value="crotonase-like"/>
    <property type="match status" value="1"/>
</dbReference>
<dbReference type="PANTHER" id="PTHR43684:SF1">
    <property type="entry name" value="ENOYL-COA DELTA ISOMERASE 2"/>
    <property type="match status" value="1"/>
</dbReference>
<dbReference type="InterPro" id="IPR014748">
    <property type="entry name" value="Enoyl-CoA_hydra_C"/>
</dbReference>
<feature type="domain" description="ACB" evidence="4">
    <location>
        <begin position="46"/>
        <end position="131"/>
    </location>
</feature>
<dbReference type="GO" id="GO:0000062">
    <property type="term" value="F:fatty-acyl-CoA binding"/>
    <property type="evidence" value="ECO:0007669"/>
    <property type="project" value="InterPro"/>
</dbReference>
<proteinExistence type="evidence at transcript level"/>
<dbReference type="InterPro" id="IPR051053">
    <property type="entry name" value="ECH/Chromodomain_protein"/>
</dbReference>
<dbReference type="Pfam" id="PF00887">
    <property type="entry name" value="ACBP"/>
    <property type="match status" value="1"/>
</dbReference>
<gene>
    <name evidence="5" type="primary">ECI2</name>
</gene>
<reference evidence="5" key="1">
    <citation type="journal article" date="2013" name="Genome Biol. Evol.">
        <title>Punctuated emergences of genetic and phenotypic innovations in eumetazoan, bilaterian, euteleostome, and hominidae ancestors.</title>
        <authorList>
            <person name="Wenger Y."/>
            <person name="Galliot B."/>
        </authorList>
    </citation>
    <scope>NUCLEOTIDE SEQUENCE</scope>
    <source>
        <tissue evidence="5">Whole animals</tissue>
    </source>
</reference>
<evidence type="ECO:0000256" key="3">
    <source>
        <dbReference type="ARBA" id="ARBA00023235"/>
    </source>
</evidence>
<evidence type="ECO:0000256" key="2">
    <source>
        <dbReference type="ARBA" id="ARBA00023140"/>
    </source>
</evidence>
<dbReference type="Gene3D" id="1.10.12.10">
    <property type="entry name" value="Lyase 2-enoyl-coa Hydratase, Chain A, domain 2"/>
    <property type="match status" value="1"/>
</dbReference>
<dbReference type="OrthoDB" id="409763at2759"/>
<dbReference type="Gene3D" id="1.20.80.10">
    <property type="match status" value="1"/>
</dbReference>
<dbReference type="AlphaFoldDB" id="T2MHM3"/>
<dbReference type="SUPFAM" id="SSF47027">
    <property type="entry name" value="Acyl-CoA binding protein"/>
    <property type="match status" value="1"/>
</dbReference>